<dbReference type="InterPro" id="IPR010998">
    <property type="entry name" value="Integrase_recombinase_N"/>
</dbReference>
<keyword evidence="13" id="KW-1185">Reference proteome</keyword>
<dbReference type="InterPro" id="IPR013762">
    <property type="entry name" value="Integrase-like_cat_sf"/>
</dbReference>
<keyword evidence="6 9" id="KW-0238">DNA-binding</keyword>
<evidence type="ECO:0000256" key="6">
    <source>
        <dbReference type="ARBA" id="ARBA00023125"/>
    </source>
</evidence>
<dbReference type="Gene3D" id="1.10.150.130">
    <property type="match status" value="1"/>
</dbReference>
<dbReference type="PROSITE" id="PS51898">
    <property type="entry name" value="TYR_RECOMBINASE"/>
    <property type="match status" value="1"/>
</dbReference>
<feature type="domain" description="Tyr recombinase" evidence="10">
    <location>
        <begin position="147"/>
        <end position="342"/>
    </location>
</feature>
<proteinExistence type="predicted"/>
<dbReference type="EMBL" id="CP060632">
    <property type="protein sequence ID" value="QNM00946.1"/>
    <property type="molecule type" value="Genomic_DNA"/>
</dbReference>
<accession>A0A7G9FQW4</accession>
<keyword evidence="3" id="KW-0132">Cell division</keyword>
<dbReference type="Pfam" id="PF00589">
    <property type="entry name" value="Phage_integrase"/>
    <property type="match status" value="1"/>
</dbReference>
<evidence type="ECO:0000256" key="7">
    <source>
        <dbReference type="ARBA" id="ARBA00023172"/>
    </source>
</evidence>
<protein>
    <submittedName>
        <fullName evidence="12">Tyrosine-type recombinase/integrase</fullName>
    </submittedName>
</protein>
<dbReference type="InterPro" id="IPR044068">
    <property type="entry name" value="CB"/>
</dbReference>
<dbReference type="GO" id="GO:0051301">
    <property type="term" value="P:cell division"/>
    <property type="evidence" value="ECO:0007669"/>
    <property type="project" value="UniProtKB-KW"/>
</dbReference>
<evidence type="ECO:0000256" key="5">
    <source>
        <dbReference type="ARBA" id="ARBA00022908"/>
    </source>
</evidence>
<keyword evidence="2" id="KW-0963">Cytoplasm</keyword>
<evidence type="ECO:0000256" key="3">
    <source>
        <dbReference type="ARBA" id="ARBA00022618"/>
    </source>
</evidence>
<dbReference type="InterPro" id="IPR011010">
    <property type="entry name" value="DNA_brk_join_enz"/>
</dbReference>
<dbReference type="GO" id="GO:0015074">
    <property type="term" value="P:DNA integration"/>
    <property type="evidence" value="ECO:0007669"/>
    <property type="project" value="UniProtKB-KW"/>
</dbReference>
<dbReference type="RefSeq" id="WP_117780150.1">
    <property type="nucleotide sequence ID" value="NZ_CP060632.1"/>
</dbReference>
<evidence type="ECO:0000256" key="8">
    <source>
        <dbReference type="ARBA" id="ARBA00023306"/>
    </source>
</evidence>
<dbReference type="AlphaFoldDB" id="A0A7G9FQW4"/>
<evidence type="ECO:0000256" key="9">
    <source>
        <dbReference type="PROSITE-ProRule" id="PRU01248"/>
    </source>
</evidence>
<dbReference type="InterPro" id="IPR002104">
    <property type="entry name" value="Integrase_catalytic"/>
</dbReference>
<evidence type="ECO:0000313" key="13">
    <source>
        <dbReference type="Proteomes" id="UP000515819"/>
    </source>
</evidence>
<dbReference type="GO" id="GO:0006310">
    <property type="term" value="P:DNA recombination"/>
    <property type="evidence" value="ECO:0007669"/>
    <property type="project" value="UniProtKB-KW"/>
</dbReference>
<comment type="subcellular location">
    <subcellularLocation>
        <location evidence="1">Cytoplasm</location>
    </subcellularLocation>
</comment>
<keyword evidence="8" id="KW-0131">Cell cycle</keyword>
<dbReference type="GO" id="GO:0005737">
    <property type="term" value="C:cytoplasm"/>
    <property type="evidence" value="ECO:0007669"/>
    <property type="project" value="UniProtKB-SubCell"/>
</dbReference>
<evidence type="ECO:0000313" key="12">
    <source>
        <dbReference type="EMBL" id="QNM00946.1"/>
    </source>
</evidence>
<gene>
    <name evidence="12" type="ORF">H9Q76_06645</name>
</gene>
<dbReference type="PANTHER" id="PTHR30349:SF77">
    <property type="entry name" value="TYROSINE RECOMBINASE XERC"/>
    <property type="match status" value="1"/>
</dbReference>
<dbReference type="Proteomes" id="UP000515819">
    <property type="component" value="Chromosome"/>
</dbReference>
<dbReference type="Gene3D" id="1.10.443.10">
    <property type="entry name" value="Intergrase catalytic core"/>
    <property type="match status" value="1"/>
</dbReference>
<dbReference type="SUPFAM" id="SSF56349">
    <property type="entry name" value="DNA breaking-rejoining enzymes"/>
    <property type="match status" value="1"/>
</dbReference>
<keyword evidence="5" id="KW-0229">DNA integration</keyword>
<feature type="domain" description="Core-binding (CB)" evidence="11">
    <location>
        <begin position="23"/>
        <end position="126"/>
    </location>
</feature>
<dbReference type="InterPro" id="IPR050090">
    <property type="entry name" value="Tyrosine_recombinase_XerCD"/>
</dbReference>
<reference evidence="12 13" key="1">
    <citation type="submission" date="2020-08" db="EMBL/GenBank/DDBJ databases">
        <authorList>
            <person name="Liu C."/>
            <person name="Sun Q."/>
        </authorList>
    </citation>
    <scope>NUCLEOTIDE SEQUENCE [LARGE SCALE GENOMIC DNA]</scope>
    <source>
        <strain evidence="12 13">NSJ-4</strain>
    </source>
</reference>
<keyword evidence="7" id="KW-0233">DNA recombination</keyword>
<evidence type="ECO:0000256" key="1">
    <source>
        <dbReference type="ARBA" id="ARBA00004496"/>
    </source>
</evidence>
<dbReference type="GO" id="GO:0003677">
    <property type="term" value="F:DNA binding"/>
    <property type="evidence" value="ECO:0007669"/>
    <property type="project" value="UniProtKB-UniRule"/>
</dbReference>
<name>A0A7G9FQW4_9FIRM</name>
<evidence type="ECO:0000259" key="11">
    <source>
        <dbReference type="PROSITE" id="PS51900"/>
    </source>
</evidence>
<dbReference type="PROSITE" id="PS51900">
    <property type="entry name" value="CB"/>
    <property type="match status" value="1"/>
</dbReference>
<dbReference type="GO" id="GO:0007059">
    <property type="term" value="P:chromosome segregation"/>
    <property type="evidence" value="ECO:0007669"/>
    <property type="project" value="UniProtKB-KW"/>
</dbReference>
<evidence type="ECO:0000259" key="10">
    <source>
        <dbReference type="PROSITE" id="PS51898"/>
    </source>
</evidence>
<evidence type="ECO:0000256" key="2">
    <source>
        <dbReference type="ARBA" id="ARBA00022490"/>
    </source>
</evidence>
<evidence type="ECO:0000256" key="4">
    <source>
        <dbReference type="ARBA" id="ARBA00022829"/>
    </source>
</evidence>
<sequence length="359" mass="41845">MADITYHEQEEQHNLDLIRNVCNDLPDYVKRFVRGVQQTTSPRTRLGYVRDIKIFFEYICEVYTEHPCDTPKDVSLDVLSSIDTFFIEDYLDYLQKYEKNGRIYTNGKSALKRKLCALSVLFNYLYKHDMLQENIFDKVDRPKLPEKAITRMDADETANFLDTVEYGTNLTDRQLKFHEKSKVRDLAIMTLMLSTGIRISECVGLDLNDVDFKNTCIRVTRKGGKEAIVYFSDEAVEPLQEYIEERKKLTPAKGSENALFLSSHHSRINVRTIQNMVKKYSQIAVPLKHITPHKLRSTYGTALYQETSDIYLVADVLGHSDVNTTRKHYADMDDYRKRRARNTVQLREHNTVPDTKSKK</sequence>
<keyword evidence="4" id="KW-0159">Chromosome partition</keyword>
<organism evidence="12 13">
    <name type="scientific">Wujia chipingensis</name>
    <dbReference type="NCBI Taxonomy" id="2763670"/>
    <lineage>
        <taxon>Bacteria</taxon>
        <taxon>Bacillati</taxon>
        <taxon>Bacillota</taxon>
        <taxon>Clostridia</taxon>
        <taxon>Lachnospirales</taxon>
        <taxon>Lachnospiraceae</taxon>
        <taxon>Wujia</taxon>
    </lineage>
</organism>
<dbReference type="PANTHER" id="PTHR30349">
    <property type="entry name" value="PHAGE INTEGRASE-RELATED"/>
    <property type="match status" value="1"/>
</dbReference>
<dbReference type="KEGG" id="wcp:H9Q76_06645"/>